<dbReference type="Gene3D" id="1.10.472.80">
    <property type="entry name" value="Ypt/Rab-GAP domain of gyp1p, domain 3"/>
    <property type="match status" value="1"/>
</dbReference>
<dbReference type="InterPro" id="IPR000195">
    <property type="entry name" value="Rab-GAP-TBC_dom"/>
</dbReference>
<dbReference type="Proteomes" id="UP000014500">
    <property type="component" value="Unassembled WGS sequence"/>
</dbReference>
<dbReference type="InterPro" id="IPR042507">
    <property type="entry name" value="TBC1D19"/>
</dbReference>
<name>T1IJT5_STRMM</name>
<evidence type="ECO:0000313" key="3">
    <source>
        <dbReference type="Proteomes" id="UP000014500"/>
    </source>
</evidence>
<proteinExistence type="predicted"/>
<dbReference type="AlphaFoldDB" id="T1IJT5"/>
<reference evidence="3" key="1">
    <citation type="submission" date="2011-05" db="EMBL/GenBank/DDBJ databases">
        <authorList>
            <person name="Richards S.R."/>
            <person name="Qu J."/>
            <person name="Jiang H."/>
            <person name="Jhangiani S.N."/>
            <person name="Agravi P."/>
            <person name="Goodspeed R."/>
            <person name="Gross S."/>
            <person name="Mandapat C."/>
            <person name="Jackson L."/>
            <person name="Mathew T."/>
            <person name="Pu L."/>
            <person name="Thornton R."/>
            <person name="Saada N."/>
            <person name="Wilczek-Boney K.B."/>
            <person name="Lee S."/>
            <person name="Kovar C."/>
            <person name="Wu Y."/>
            <person name="Scherer S.E."/>
            <person name="Worley K.C."/>
            <person name="Muzny D.M."/>
            <person name="Gibbs R."/>
        </authorList>
    </citation>
    <scope>NUCLEOTIDE SEQUENCE</scope>
    <source>
        <strain evidence="3">Brora</strain>
    </source>
</reference>
<dbReference type="SMART" id="SM00164">
    <property type="entry name" value="TBC"/>
    <property type="match status" value="1"/>
</dbReference>
<evidence type="ECO:0000259" key="1">
    <source>
        <dbReference type="PROSITE" id="PS50086"/>
    </source>
</evidence>
<dbReference type="eggNOG" id="ENOG502QSFR">
    <property type="taxonomic scope" value="Eukaryota"/>
</dbReference>
<keyword evidence="3" id="KW-1185">Reference proteome</keyword>
<dbReference type="PANTHER" id="PTHR16110:SF1">
    <property type="entry name" value="TBC1 DOMAIN FAMILY MEMBER 19"/>
    <property type="match status" value="1"/>
</dbReference>
<accession>T1IJT5</accession>
<reference evidence="2" key="2">
    <citation type="submission" date="2015-02" db="UniProtKB">
        <authorList>
            <consortium name="EnsemblMetazoa"/>
        </authorList>
    </citation>
    <scope>IDENTIFICATION</scope>
</reference>
<organism evidence="2 3">
    <name type="scientific">Strigamia maritima</name>
    <name type="common">European centipede</name>
    <name type="synonym">Geophilus maritimus</name>
    <dbReference type="NCBI Taxonomy" id="126957"/>
    <lineage>
        <taxon>Eukaryota</taxon>
        <taxon>Metazoa</taxon>
        <taxon>Ecdysozoa</taxon>
        <taxon>Arthropoda</taxon>
        <taxon>Myriapoda</taxon>
        <taxon>Chilopoda</taxon>
        <taxon>Pleurostigmophora</taxon>
        <taxon>Geophilomorpha</taxon>
        <taxon>Linotaeniidae</taxon>
        <taxon>Strigamia</taxon>
    </lineage>
</organism>
<dbReference type="SUPFAM" id="SSF47923">
    <property type="entry name" value="Ypt/Rab-GAP domain of gyp1p"/>
    <property type="match status" value="1"/>
</dbReference>
<dbReference type="Pfam" id="PF00566">
    <property type="entry name" value="RabGAP-TBC"/>
    <property type="match status" value="1"/>
</dbReference>
<protein>
    <recommendedName>
        <fullName evidence="1">Rab-GAP TBC domain-containing protein</fullName>
    </recommendedName>
</protein>
<sequence>MPNTDPMEVAVLKFIQESDFYPFFVENIQMRVNNIKSTSTNNLESLLLGVLNEAETKRQLLNVISNYIHKNQHIKTPLKPLADHKEPLDYIRKTQFYWEKRICKSINSICKELGIVLAKKRPVSEQKEMEAKWNELSNQEPDLSHYRPVYAAKDLLDVLISLCSPNYKGLLDLRFGSYWGLIQLPWASKDVQMLRKTFEELTANQCIYGPSENWRQKREDVGKNVLQASCFLTSKEFAKYGFPQSLRANLWSQILGIKITDKEKLQYEQLKTFVYQHDLMIDKLIYKDVKLTAANDDQYFIFQDYLLQVMLLFSRDTAVLSHFTHTSASPPKALLRGKLDEVSVVYPPSGIIPFHGFSMYVAPLCYLYDDPVKLYFMFREFYTQYFFRLHSVSSHPQGILSLSLLFERLLQTSDEELGEHFRNYRIEPLKFVFRWLMRAFSGHLPIQQVLSLWDLILTYDSLECLPVLAVAILCFRKQSLVQARTQNEVEAILADLSSIQVVPLVKAFFNLVDEI</sequence>
<feature type="domain" description="Rab-GAP TBC" evidence="1">
    <location>
        <begin position="241"/>
        <end position="460"/>
    </location>
</feature>
<dbReference type="EMBL" id="JH430345">
    <property type="status" value="NOT_ANNOTATED_CDS"/>
    <property type="molecule type" value="Genomic_DNA"/>
</dbReference>
<dbReference type="PANTHER" id="PTHR16110">
    <property type="entry name" value="TBC1 DOMAIN FAMILY MEMBER 19"/>
    <property type="match status" value="1"/>
</dbReference>
<dbReference type="HOGENOM" id="CLU_037252_1_0_1"/>
<dbReference type="OMA" id="VFKWIMR"/>
<dbReference type="PhylomeDB" id="T1IJT5"/>
<dbReference type="PROSITE" id="PS50086">
    <property type="entry name" value="TBC_RABGAP"/>
    <property type="match status" value="1"/>
</dbReference>
<dbReference type="InterPro" id="IPR035969">
    <property type="entry name" value="Rab-GAP_TBC_sf"/>
</dbReference>
<dbReference type="STRING" id="126957.T1IJT5"/>
<evidence type="ECO:0000313" key="2">
    <source>
        <dbReference type="EnsemblMetazoa" id="SMAR001162-PA"/>
    </source>
</evidence>
<dbReference type="EnsemblMetazoa" id="SMAR001162-RA">
    <property type="protein sequence ID" value="SMAR001162-PA"/>
    <property type="gene ID" value="SMAR001162"/>
</dbReference>